<comment type="similarity">
    <text evidence="12">Belongs to the peptidase M20C family.</text>
</comment>
<dbReference type="Pfam" id="PF01546">
    <property type="entry name" value="Peptidase_M20"/>
    <property type="match status" value="1"/>
</dbReference>
<organism evidence="20 21">
    <name type="scientific">Clostridium cadaveris</name>
    <dbReference type="NCBI Taxonomy" id="1529"/>
    <lineage>
        <taxon>Bacteria</taxon>
        <taxon>Bacillati</taxon>
        <taxon>Bacillota</taxon>
        <taxon>Clostridia</taxon>
        <taxon>Eubacteriales</taxon>
        <taxon>Clostridiaceae</taxon>
        <taxon>Clostridium</taxon>
    </lineage>
</organism>
<evidence type="ECO:0000256" key="11">
    <source>
        <dbReference type="ARBA" id="ARBA00044252"/>
    </source>
</evidence>
<dbReference type="FunFam" id="3.40.630.10:FF:000072">
    <property type="entry name" value="Aminoacyl-histidine dipeptidase"/>
    <property type="match status" value="1"/>
</dbReference>
<keyword evidence="8" id="KW-0170">Cobalt</keyword>
<dbReference type="Proteomes" id="UP000246114">
    <property type="component" value="Unassembled WGS sequence"/>
</dbReference>
<comment type="cofactor">
    <cofactor evidence="1">
        <name>Co(2+)</name>
        <dbReference type="ChEBI" id="CHEBI:48828"/>
    </cofactor>
</comment>
<evidence type="ECO:0000313" key="22">
    <source>
        <dbReference type="Proteomes" id="UP000246114"/>
    </source>
</evidence>
<feature type="domain" description="Peptidase M20 dimerisation" evidence="18">
    <location>
        <begin position="204"/>
        <end position="288"/>
    </location>
</feature>
<evidence type="ECO:0000313" key="20">
    <source>
        <dbReference type="EMBL" id="SFG20022.1"/>
    </source>
</evidence>
<evidence type="ECO:0000256" key="5">
    <source>
        <dbReference type="ARBA" id="ARBA00022801"/>
    </source>
</evidence>
<evidence type="ECO:0000256" key="4">
    <source>
        <dbReference type="ARBA" id="ARBA00022723"/>
    </source>
</evidence>
<dbReference type="EMBL" id="QAMZ01000029">
    <property type="protein sequence ID" value="PWL53959.1"/>
    <property type="molecule type" value="Genomic_DNA"/>
</dbReference>
<dbReference type="STRING" id="1529.SAMN04487885_13324"/>
<evidence type="ECO:0000256" key="17">
    <source>
        <dbReference type="ARBA" id="ARBA00078074"/>
    </source>
</evidence>
<dbReference type="GO" id="GO:0005829">
    <property type="term" value="C:cytosol"/>
    <property type="evidence" value="ECO:0007669"/>
    <property type="project" value="TreeGrafter"/>
</dbReference>
<dbReference type="PANTHER" id="PTHR43501">
    <property type="entry name" value="CYTOSOL NON-SPECIFIC DIPEPTIDASE"/>
    <property type="match status" value="1"/>
</dbReference>
<dbReference type="EC" id="3.4.13.18" evidence="10"/>
<dbReference type="GO" id="GO:0070573">
    <property type="term" value="F:metallodipeptidase activity"/>
    <property type="evidence" value="ECO:0007669"/>
    <property type="project" value="TreeGrafter"/>
</dbReference>
<evidence type="ECO:0000256" key="8">
    <source>
        <dbReference type="ARBA" id="ARBA00023285"/>
    </source>
</evidence>
<dbReference type="Gene3D" id="3.40.630.10">
    <property type="entry name" value="Zn peptidases"/>
    <property type="match status" value="2"/>
</dbReference>
<dbReference type="OrthoDB" id="9773892at2"/>
<evidence type="ECO:0000313" key="19">
    <source>
        <dbReference type="EMBL" id="PWL53959.1"/>
    </source>
</evidence>
<dbReference type="CDD" id="cd03890">
    <property type="entry name" value="M20_pepD"/>
    <property type="match status" value="1"/>
</dbReference>
<keyword evidence="3" id="KW-0645">Protease</keyword>
<reference evidence="19 22" key="2">
    <citation type="submission" date="2018-03" db="EMBL/GenBank/DDBJ databases">
        <title>The uncultured portion of the human microbiome is neutrally assembled.</title>
        <authorList>
            <person name="Jeraldo P."/>
            <person name="Boardman L."/>
            <person name="White B.A."/>
            <person name="Nelson H."/>
            <person name="Goldenfeld N."/>
            <person name="Chia N."/>
        </authorList>
    </citation>
    <scope>NUCLEOTIDE SEQUENCE [LARGE SCALE GENOMIC DNA]</scope>
    <source>
        <strain evidence="19">CIM:MAG 903</strain>
    </source>
</reference>
<dbReference type="SUPFAM" id="SSF53187">
    <property type="entry name" value="Zn-dependent exopeptidases"/>
    <property type="match status" value="1"/>
</dbReference>
<evidence type="ECO:0000256" key="15">
    <source>
        <dbReference type="ARBA" id="ARBA00076004"/>
    </source>
</evidence>
<comment type="catalytic activity">
    <reaction evidence="9">
        <text>Hydrolysis of dipeptides, preferentially hydrophobic dipeptides including prolyl amino acids.</text>
        <dbReference type="EC" id="3.4.13.18"/>
    </reaction>
</comment>
<evidence type="ECO:0000256" key="13">
    <source>
        <dbReference type="ARBA" id="ARBA00071271"/>
    </source>
</evidence>
<dbReference type="EMBL" id="FOOE01000033">
    <property type="protein sequence ID" value="SFG20022.1"/>
    <property type="molecule type" value="Genomic_DNA"/>
</dbReference>
<keyword evidence="4" id="KW-0479">Metal-binding</keyword>
<dbReference type="PANTHER" id="PTHR43501:SF1">
    <property type="entry name" value="CYTOSOL NON-SPECIFIC DIPEPTIDASE"/>
    <property type="match status" value="1"/>
</dbReference>
<dbReference type="GeneID" id="90543410"/>
<dbReference type="Proteomes" id="UP000182135">
    <property type="component" value="Unassembled WGS sequence"/>
</dbReference>
<evidence type="ECO:0000256" key="7">
    <source>
        <dbReference type="ARBA" id="ARBA00023049"/>
    </source>
</evidence>
<dbReference type="InterPro" id="IPR002933">
    <property type="entry name" value="Peptidase_M20"/>
</dbReference>
<evidence type="ECO:0000259" key="18">
    <source>
        <dbReference type="Pfam" id="PF07687"/>
    </source>
</evidence>
<keyword evidence="7" id="KW-0482">Metalloprotease</keyword>
<comment type="cofactor">
    <cofactor evidence="2">
        <name>Zn(2+)</name>
        <dbReference type="ChEBI" id="CHEBI:29105"/>
    </cofactor>
</comment>
<dbReference type="InterPro" id="IPR011650">
    <property type="entry name" value="Peptidase_M20_dimer"/>
</dbReference>
<evidence type="ECO:0000256" key="9">
    <source>
        <dbReference type="ARBA" id="ARBA00036421"/>
    </source>
</evidence>
<dbReference type="eggNOG" id="COG2195">
    <property type="taxonomic scope" value="Bacteria"/>
</dbReference>
<name>A0A1I2PV57_9CLOT</name>
<evidence type="ECO:0000256" key="3">
    <source>
        <dbReference type="ARBA" id="ARBA00022670"/>
    </source>
</evidence>
<protein>
    <recommendedName>
        <fullName evidence="13">Cytosol non-specific dipeptidase</fullName>
        <ecNumber evidence="10">3.4.13.18</ecNumber>
    </recommendedName>
    <alternativeName>
        <fullName evidence="16">Aminoacyl-histidine dipeptidase</fullName>
    </alternativeName>
    <alternativeName>
        <fullName evidence="15">Beta-alanyl-histidine dipeptidase</fullName>
    </alternativeName>
    <alternativeName>
        <fullName evidence="14">Carnosinase</fullName>
    </alternativeName>
    <alternativeName>
        <fullName evidence="11">Peptidase D</fullName>
    </alternativeName>
    <alternativeName>
        <fullName evidence="17">Xaa-His dipeptidase</fullName>
    </alternativeName>
</protein>
<dbReference type="FunFam" id="3.40.630.10:FF:000015">
    <property type="entry name" value="Aminoacyl-histidine dipeptidase PepD"/>
    <property type="match status" value="1"/>
</dbReference>
<dbReference type="Pfam" id="PF07687">
    <property type="entry name" value="M20_dimer"/>
    <property type="match status" value="1"/>
</dbReference>
<reference evidence="20 21" key="1">
    <citation type="submission" date="2016-10" db="EMBL/GenBank/DDBJ databases">
        <authorList>
            <person name="de Groot N.N."/>
        </authorList>
    </citation>
    <scope>NUCLEOTIDE SEQUENCE [LARGE SCALE GENOMIC DNA]</scope>
    <source>
        <strain evidence="20 21">NLAE-zl-G419</strain>
    </source>
</reference>
<dbReference type="NCBIfam" id="TIGR01893">
    <property type="entry name" value="aa-his-dipept"/>
    <property type="match status" value="1"/>
</dbReference>
<evidence type="ECO:0000256" key="12">
    <source>
        <dbReference type="ARBA" id="ARBA00061423"/>
    </source>
</evidence>
<evidence type="ECO:0000313" key="21">
    <source>
        <dbReference type="Proteomes" id="UP000182135"/>
    </source>
</evidence>
<gene>
    <name evidence="19" type="ORF">DBY38_06065</name>
    <name evidence="20" type="ORF">SAMN04487885_13324</name>
</gene>
<evidence type="ECO:0000256" key="14">
    <source>
        <dbReference type="ARBA" id="ARBA00075285"/>
    </source>
</evidence>
<evidence type="ECO:0000256" key="10">
    <source>
        <dbReference type="ARBA" id="ARBA00038976"/>
    </source>
</evidence>
<dbReference type="GO" id="GO:0006508">
    <property type="term" value="P:proteolysis"/>
    <property type="evidence" value="ECO:0007669"/>
    <property type="project" value="UniProtKB-KW"/>
</dbReference>
<keyword evidence="21" id="KW-1185">Reference proteome</keyword>
<keyword evidence="5" id="KW-0378">Hydrolase</keyword>
<sequence length="479" mass="52824">MLEKLQPQNVFYFFEEMTKIPHGSGNEKAISDYLVNFAKERGLEVIQDDILNVIIKAPGTDGYENAPTVIIQGHMDMVCEKTKNSTHDFMKDPLKLRIDGDYVYATDTTLGSDDGIAVAYGLAVIDSKDVAHGPIELVVTISEETGMDGAAALDTSVLNGKILLNIDSEEEGIFLVSCAGGVNTIANIKAEWEPFNGTALKLEVSGLNGGHSGMEIIKQRANANKLMGRLLYILSKEVEFNIVSVNGGTKHNAIARDCEAIITVLENDFKKVMDICKNTEEIFKSEYRVEDPNVSVSTEKVQSSERQLTKCATNNVVNFMVAVPDGVQTMSKDIEGLVESSLNYGVLVTTDSEVKSTLAVRSSVKSKREAIVDKIECIVKVNGGAIVNENEYPAWEYEEDSKIRDLCVETYKKLFDKEPQINAIHAGLECGLLKEKMKDTEMISFGPALMDVHTANEHMSISSVARMWNFLIELLKEIK</sequence>
<dbReference type="AlphaFoldDB" id="A0A1I2PV57"/>
<evidence type="ECO:0000256" key="16">
    <source>
        <dbReference type="ARBA" id="ARBA00077688"/>
    </source>
</evidence>
<keyword evidence="6" id="KW-0862">Zinc</keyword>
<dbReference type="PRINTS" id="PR00934">
    <property type="entry name" value="XHISDIPTASE"/>
</dbReference>
<evidence type="ECO:0000256" key="2">
    <source>
        <dbReference type="ARBA" id="ARBA00001947"/>
    </source>
</evidence>
<accession>A0A1I2PV57</accession>
<dbReference type="InterPro" id="IPR001160">
    <property type="entry name" value="Peptidase_M20C"/>
</dbReference>
<proteinExistence type="inferred from homology"/>
<dbReference type="PIRSF" id="PIRSF016599">
    <property type="entry name" value="Xaa-His_dipept"/>
    <property type="match status" value="1"/>
</dbReference>
<dbReference type="RefSeq" id="WP_081670271.1">
    <property type="nucleotide sequence ID" value="NZ_BAAACD010000010.1"/>
</dbReference>
<dbReference type="GO" id="GO:0046872">
    <property type="term" value="F:metal ion binding"/>
    <property type="evidence" value="ECO:0007669"/>
    <property type="project" value="UniProtKB-KW"/>
</dbReference>
<evidence type="ECO:0000256" key="1">
    <source>
        <dbReference type="ARBA" id="ARBA00001941"/>
    </source>
</evidence>
<evidence type="ECO:0000256" key="6">
    <source>
        <dbReference type="ARBA" id="ARBA00022833"/>
    </source>
</evidence>